<evidence type="ECO:0000313" key="2">
    <source>
        <dbReference type="EMBL" id="GEP44185.1"/>
    </source>
</evidence>
<name>A0A512MBR6_9BACT</name>
<protein>
    <submittedName>
        <fullName evidence="2">Uncharacterized protein</fullName>
    </submittedName>
</protein>
<sequence>MNLSRSLLLITWLGMSAARGVEPPQQTPPSNDDDGAIPQAFNTEDFQALMSNSPFTRTLGVSDSVILTGIAHFDNETYATLLDTKTMESQVVSKTPNFHGWQLVGVGGDPANMMTWSAKVQVPGGQTVSIRYQKPPAKLARKSSGGSSGSSGSSSRDAPPLSKSQTEEAKNAAVNYREGFSSDGYPQKPPAAMVEKLSKLSVGQREDINKQMLGLRNRGLGLDERRKIYESMVDRSLQGRR</sequence>
<dbReference type="RefSeq" id="WP_146851890.1">
    <property type="nucleotide sequence ID" value="NZ_BKAG01000026.1"/>
</dbReference>
<evidence type="ECO:0000256" key="1">
    <source>
        <dbReference type="SAM" id="MobiDB-lite"/>
    </source>
</evidence>
<comment type="caution">
    <text evidence="2">The sequence shown here is derived from an EMBL/GenBank/DDBJ whole genome shotgun (WGS) entry which is preliminary data.</text>
</comment>
<keyword evidence="3" id="KW-1185">Reference proteome</keyword>
<organism evidence="2 3">
    <name type="scientific">Brevifollis gellanilyticus</name>
    <dbReference type="NCBI Taxonomy" id="748831"/>
    <lineage>
        <taxon>Bacteria</taxon>
        <taxon>Pseudomonadati</taxon>
        <taxon>Verrucomicrobiota</taxon>
        <taxon>Verrucomicrobiia</taxon>
        <taxon>Verrucomicrobiales</taxon>
        <taxon>Verrucomicrobiaceae</taxon>
    </lineage>
</organism>
<dbReference type="OrthoDB" id="191483at2"/>
<evidence type="ECO:0000313" key="3">
    <source>
        <dbReference type="Proteomes" id="UP000321577"/>
    </source>
</evidence>
<proteinExistence type="predicted"/>
<feature type="region of interest" description="Disordered" evidence="1">
    <location>
        <begin position="135"/>
        <end position="170"/>
    </location>
</feature>
<reference evidence="2 3" key="1">
    <citation type="submission" date="2019-07" db="EMBL/GenBank/DDBJ databases">
        <title>Whole genome shotgun sequence of Brevifollis gellanilyticus NBRC 108608.</title>
        <authorList>
            <person name="Hosoyama A."/>
            <person name="Uohara A."/>
            <person name="Ohji S."/>
            <person name="Ichikawa N."/>
        </authorList>
    </citation>
    <scope>NUCLEOTIDE SEQUENCE [LARGE SCALE GENOMIC DNA]</scope>
    <source>
        <strain evidence="2 3">NBRC 108608</strain>
    </source>
</reference>
<gene>
    <name evidence="2" type="ORF">BGE01nite_34760</name>
</gene>
<accession>A0A512MBR6</accession>
<dbReference type="Proteomes" id="UP000321577">
    <property type="component" value="Unassembled WGS sequence"/>
</dbReference>
<feature type="region of interest" description="Disordered" evidence="1">
    <location>
        <begin position="19"/>
        <end position="38"/>
    </location>
</feature>
<dbReference type="EMBL" id="BKAG01000026">
    <property type="protein sequence ID" value="GEP44185.1"/>
    <property type="molecule type" value="Genomic_DNA"/>
</dbReference>
<dbReference type="AlphaFoldDB" id="A0A512MBR6"/>